<dbReference type="Proteomes" id="UP000030762">
    <property type="component" value="Unassembled WGS sequence"/>
</dbReference>
<dbReference type="STRING" id="1156394.T0QKT1"/>
<dbReference type="GO" id="GO:0005654">
    <property type="term" value="C:nucleoplasm"/>
    <property type="evidence" value="ECO:0007669"/>
    <property type="project" value="TreeGrafter"/>
</dbReference>
<dbReference type="GO" id="GO:0034080">
    <property type="term" value="P:CENP-A containing chromatin assembly"/>
    <property type="evidence" value="ECO:0007669"/>
    <property type="project" value="TreeGrafter"/>
</dbReference>
<sequence length="390" mass="42604">MDGLEATLQDARFVRGIGLLKEKRYEEAVVHFEDYLRTMVEAEGNAESLSAAPVYYEYGNALLSLAEATASVFGQDATKGEEGEAEDQSDLEVAWEMLEIARIILSKHEGEDDRIHKELSRVHSRLGDLAMESDLFQEARVDYEKSLALQKKFLTSTAMDTTPLADTYCCMAITCIYEHAKQPEAGADEEETKTDAPIVSHAEMEVQGVRYYVLAGNVMRDNLYRQATSCSPACMTFLETHIPMETKPESSKGKGKAKPPVMDASVADLTLPYVGPMEDMRKTFVAAALNARGVDPSTADDASTLLDDDEAKLLEYLEIYTEIKEKVDGLRENVEASRAEAAAASMTTVGFGAAPAPVAVKRDAESAPVNVLPVAKKRKLAPTAVVDEAK</sequence>
<evidence type="ECO:0000313" key="4">
    <source>
        <dbReference type="EMBL" id="EQC38654.1"/>
    </source>
</evidence>
<dbReference type="Pfam" id="PF10516">
    <property type="entry name" value="SHNi-TPR"/>
    <property type="match status" value="1"/>
</dbReference>
<accession>T0QKT1</accession>
<dbReference type="SUPFAM" id="SSF48452">
    <property type="entry name" value="TPR-like"/>
    <property type="match status" value="1"/>
</dbReference>
<dbReference type="GeneID" id="19945078"/>
<dbReference type="PANTHER" id="PTHR15081">
    <property type="entry name" value="NUCLEAR AUTOANTIGENIC SPERM PROTEIN NASP -RELATED"/>
    <property type="match status" value="1"/>
</dbReference>
<organism evidence="4 5">
    <name type="scientific">Saprolegnia diclina (strain VS20)</name>
    <dbReference type="NCBI Taxonomy" id="1156394"/>
    <lineage>
        <taxon>Eukaryota</taxon>
        <taxon>Sar</taxon>
        <taxon>Stramenopiles</taxon>
        <taxon>Oomycota</taxon>
        <taxon>Saprolegniomycetes</taxon>
        <taxon>Saprolegniales</taxon>
        <taxon>Saprolegniaceae</taxon>
        <taxon>Saprolegnia</taxon>
    </lineage>
</organism>
<dbReference type="OMA" id="MAITCIY"/>
<keyword evidence="1" id="KW-0677">Repeat</keyword>
<dbReference type="InParanoid" id="T0QKT1"/>
<dbReference type="RefSeq" id="XP_008608246.1">
    <property type="nucleotide sequence ID" value="XM_008610024.1"/>
</dbReference>
<name>T0QKT1_SAPDV</name>
<dbReference type="OrthoDB" id="5587616at2759"/>
<dbReference type="Gene3D" id="1.25.40.10">
    <property type="entry name" value="Tetratricopeptide repeat domain"/>
    <property type="match status" value="1"/>
</dbReference>
<dbReference type="InterPro" id="IPR011990">
    <property type="entry name" value="TPR-like_helical_dom_sf"/>
</dbReference>
<evidence type="ECO:0000313" key="5">
    <source>
        <dbReference type="Proteomes" id="UP000030762"/>
    </source>
</evidence>
<feature type="domain" description="Tetratricopeptide SHNi-TPR" evidence="3">
    <location>
        <begin position="122"/>
        <end position="153"/>
    </location>
</feature>
<gene>
    <name evidence="4" type="ORF">SDRG_04351</name>
</gene>
<protein>
    <recommendedName>
        <fullName evidence="3">Tetratricopeptide SHNi-TPR domain-containing protein</fullName>
    </recommendedName>
</protein>
<dbReference type="InterPro" id="IPR051730">
    <property type="entry name" value="NASP-like"/>
</dbReference>
<dbReference type="InterPro" id="IPR019544">
    <property type="entry name" value="Tetratricopeptide_SHNi-TPR_dom"/>
</dbReference>
<dbReference type="VEuPathDB" id="FungiDB:SDRG_04351"/>
<dbReference type="PANTHER" id="PTHR15081:SF1">
    <property type="entry name" value="NUCLEAR AUTOANTIGENIC SPERM PROTEIN"/>
    <property type="match status" value="1"/>
</dbReference>
<keyword evidence="2" id="KW-0802">TPR repeat</keyword>
<evidence type="ECO:0000256" key="1">
    <source>
        <dbReference type="ARBA" id="ARBA00022737"/>
    </source>
</evidence>
<evidence type="ECO:0000259" key="3">
    <source>
        <dbReference type="Pfam" id="PF10516"/>
    </source>
</evidence>
<dbReference type="AlphaFoldDB" id="T0QKT1"/>
<reference evidence="4 5" key="1">
    <citation type="submission" date="2012-04" db="EMBL/GenBank/DDBJ databases">
        <title>The Genome Sequence of Saprolegnia declina VS20.</title>
        <authorList>
            <consortium name="The Broad Institute Genome Sequencing Platform"/>
            <person name="Russ C."/>
            <person name="Nusbaum C."/>
            <person name="Tyler B."/>
            <person name="van West P."/>
            <person name="Dieguez-Uribeondo J."/>
            <person name="de Bruijn I."/>
            <person name="Tripathy S."/>
            <person name="Jiang R."/>
            <person name="Young S.K."/>
            <person name="Zeng Q."/>
            <person name="Gargeya S."/>
            <person name="Fitzgerald M."/>
            <person name="Haas B."/>
            <person name="Abouelleil A."/>
            <person name="Alvarado L."/>
            <person name="Arachchi H.M."/>
            <person name="Berlin A."/>
            <person name="Chapman S.B."/>
            <person name="Goldberg J."/>
            <person name="Griggs A."/>
            <person name="Gujja S."/>
            <person name="Hansen M."/>
            <person name="Howarth C."/>
            <person name="Imamovic A."/>
            <person name="Larimer J."/>
            <person name="McCowen C."/>
            <person name="Montmayeur A."/>
            <person name="Murphy C."/>
            <person name="Neiman D."/>
            <person name="Pearson M."/>
            <person name="Priest M."/>
            <person name="Roberts A."/>
            <person name="Saif S."/>
            <person name="Shea T."/>
            <person name="Sisk P."/>
            <person name="Sykes S."/>
            <person name="Wortman J."/>
            <person name="Nusbaum C."/>
            <person name="Birren B."/>
        </authorList>
    </citation>
    <scope>NUCLEOTIDE SEQUENCE [LARGE SCALE GENOMIC DNA]</scope>
    <source>
        <strain evidence="4 5">VS20</strain>
    </source>
</reference>
<keyword evidence="5" id="KW-1185">Reference proteome</keyword>
<dbReference type="EMBL" id="JH767141">
    <property type="protein sequence ID" value="EQC38654.1"/>
    <property type="molecule type" value="Genomic_DNA"/>
</dbReference>
<proteinExistence type="predicted"/>
<dbReference type="GO" id="GO:0042393">
    <property type="term" value="F:histone binding"/>
    <property type="evidence" value="ECO:0007669"/>
    <property type="project" value="TreeGrafter"/>
</dbReference>
<dbReference type="GO" id="GO:0006335">
    <property type="term" value="P:DNA replication-dependent chromatin assembly"/>
    <property type="evidence" value="ECO:0007669"/>
    <property type="project" value="TreeGrafter"/>
</dbReference>
<evidence type="ECO:0000256" key="2">
    <source>
        <dbReference type="ARBA" id="ARBA00022803"/>
    </source>
</evidence>
<dbReference type="eggNOG" id="ENOG502SQCJ">
    <property type="taxonomic scope" value="Eukaryota"/>
</dbReference>